<feature type="compositionally biased region" description="Basic and acidic residues" evidence="1">
    <location>
        <begin position="1"/>
        <end position="13"/>
    </location>
</feature>
<sequence length="176" mass="19306">MCTKNEGDAETNKDAASCTPHMRTRGFNAQPPSPIDWMSRSHFPTHPNDDTLHRVHTSHPHHSHSFPLAYYPGPIMGSTHLRPGDAMGVIGTPAVSFVLRGPKAPEAKKDPVVTDTDIPDTAIPHLRITHIAHSLPHGGKTGTHHTPPCPLPSHRICALYKVRSFFTTSKLAWVCE</sequence>
<name>A0A2V1DJX9_9PLEO</name>
<dbReference type="AlphaFoldDB" id="A0A2V1DJX9"/>
<evidence type="ECO:0000256" key="1">
    <source>
        <dbReference type="SAM" id="MobiDB-lite"/>
    </source>
</evidence>
<organism evidence="2 3">
    <name type="scientific">Periconia macrospinosa</name>
    <dbReference type="NCBI Taxonomy" id="97972"/>
    <lineage>
        <taxon>Eukaryota</taxon>
        <taxon>Fungi</taxon>
        <taxon>Dikarya</taxon>
        <taxon>Ascomycota</taxon>
        <taxon>Pezizomycotina</taxon>
        <taxon>Dothideomycetes</taxon>
        <taxon>Pleosporomycetidae</taxon>
        <taxon>Pleosporales</taxon>
        <taxon>Massarineae</taxon>
        <taxon>Periconiaceae</taxon>
        <taxon>Periconia</taxon>
    </lineage>
</organism>
<protein>
    <submittedName>
        <fullName evidence="2">Uncharacterized protein</fullName>
    </submittedName>
</protein>
<keyword evidence="3" id="KW-1185">Reference proteome</keyword>
<proteinExistence type="predicted"/>
<reference evidence="2 3" key="1">
    <citation type="journal article" date="2018" name="Sci. Rep.">
        <title>Comparative genomics provides insights into the lifestyle and reveals functional heterogeneity of dark septate endophytic fungi.</title>
        <authorList>
            <person name="Knapp D.G."/>
            <person name="Nemeth J.B."/>
            <person name="Barry K."/>
            <person name="Hainaut M."/>
            <person name="Henrissat B."/>
            <person name="Johnson J."/>
            <person name="Kuo A."/>
            <person name="Lim J.H.P."/>
            <person name="Lipzen A."/>
            <person name="Nolan M."/>
            <person name="Ohm R.A."/>
            <person name="Tamas L."/>
            <person name="Grigoriev I.V."/>
            <person name="Spatafora J.W."/>
            <person name="Nagy L.G."/>
            <person name="Kovacs G.M."/>
        </authorList>
    </citation>
    <scope>NUCLEOTIDE SEQUENCE [LARGE SCALE GENOMIC DNA]</scope>
    <source>
        <strain evidence="2 3">DSE2036</strain>
    </source>
</reference>
<evidence type="ECO:0000313" key="3">
    <source>
        <dbReference type="Proteomes" id="UP000244855"/>
    </source>
</evidence>
<dbReference type="Proteomes" id="UP000244855">
    <property type="component" value="Unassembled WGS sequence"/>
</dbReference>
<evidence type="ECO:0000313" key="2">
    <source>
        <dbReference type="EMBL" id="PVH98141.1"/>
    </source>
</evidence>
<gene>
    <name evidence="2" type="ORF">DM02DRAFT_59020</name>
</gene>
<accession>A0A2V1DJX9</accession>
<feature type="region of interest" description="Disordered" evidence="1">
    <location>
        <begin position="1"/>
        <end position="33"/>
    </location>
</feature>
<dbReference type="EMBL" id="KZ805420">
    <property type="protein sequence ID" value="PVH98141.1"/>
    <property type="molecule type" value="Genomic_DNA"/>
</dbReference>